<dbReference type="NCBIfam" id="TIGR01026">
    <property type="entry name" value="fliI_yscN"/>
    <property type="match status" value="1"/>
</dbReference>
<dbReference type="InterPro" id="IPR020003">
    <property type="entry name" value="ATPase_a/bsu_AS"/>
</dbReference>
<dbReference type="Proteomes" id="UP000480943">
    <property type="component" value="Unassembled WGS sequence"/>
</dbReference>
<evidence type="ECO:0000256" key="9">
    <source>
        <dbReference type="ARBA" id="ARBA00022795"/>
    </source>
</evidence>
<keyword evidence="13" id="KW-0406">Ion transport</keyword>
<dbReference type="GO" id="GO:0030257">
    <property type="term" value="C:type III protein secretion system complex"/>
    <property type="evidence" value="ECO:0007669"/>
    <property type="project" value="InterPro"/>
</dbReference>
<dbReference type="FunFam" id="3.40.50.12240:FF:000002">
    <property type="entry name" value="Flagellum-specific ATP synthase FliI"/>
    <property type="match status" value="1"/>
</dbReference>
<comment type="caution">
    <text evidence="18">The sequence shown here is derived from an EMBL/GenBank/DDBJ whole genome shotgun (WGS) entry which is preliminary data.</text>
</comment>
<dbReference type="AlphaFoldDB" id="A0A1X9TYY6"/>
<evidence type="ECO:0000313" key="21">
    <source>
        <dbReference type="Proteomes" id="UP000533429"/>
    </source>
</evidence>
<dbReference type="InterPro" id="IPR005714">
    <property type="entry name" value="ATPase_T3SS_FliI/YscN"/>
</dbReference>
<dbReference type="GO" id="GO:0016887">
    <property type="term" value="F:ATP hydrolysis activity"/>
    <property type="evidence" value="ECO:0007669"/>
    <property type="project" value="InterPro"/>
</dbReference>
<evidence type="ECO:0000256" key="14">
    <source>
        <dbReference type="ARBA" id="ARBA00023225"/>
    </source>
</evidence>
<keyword evidence="18" id="KW-0282">Flagellum</keyword>
<dbReference type="InterPro" id="IPR027417">
    <property type="entry name" value="P-loop_NTPase"/>
</dbReference>
<keyword evidence="10" id="KW-0067">ATP-binding</keyword>
<dbReference type="InterPro" id="IPR003593">
    <property type="entry name" value="AAA+_ATPase"/>
</dbReference>
<keyword evidence="7" id="KW-0547">Nucleotide-binding</keyword>
<dbReference type="Gene3D" id="3.40.50.12240">
    <property type="match status" value="1"/>
</dbReference>
<dbReference type="GO" id="GO:0005524">
    <property type="term" value="F:ATP binding"/>
    <property type="evidence" value="ECO:0007669"/>
    <property type="project" value="UniProtKB-KW"/>
</dbReference>
<gene>
    <name evidence="18" type="primary">fliI</name>
    <name evidence="18" type="ORF">F6450_09530</name>
    <name evidence="19" type="ORF">HWA77_09965</name>
</gene>
<feature type="domain" description="AAA+ ATPase" evidence="17">
    <location>
        <begin position="157"/>
        <end position="341"/>
    </location>
</feature>
<comment type="catalytic activity">
    <reaction evidence="16">
        <text>ATP + H2O + cellular proteinSide 1 = ADP + phosphate + cellular proteinSide 2.</text>
        <dbReference type="EC" id="7.4.2.8"/>
    </reaction>
</comment>
<protein>
    <recommendedName>
        <fullName evidence="4">Flagellum-specific ATP synthase</fullName>
        <ecNumber evidence="3">7.1.2.2</ecNumber>
    </recommendedName>
</protein>
<evidence type="ECO:0000256" key="12">
    <source>
        <dbReference type="ARBA" id="ARBA00022967"/>
    </source>
</evidence>
<dbReference type="PROSITE" id="PS00152">
    <property type="entry name" value="ATPASE_ALPHA_BETA"/>
    <property type="match status" value="1"/>
</dbReference>
<keyword evidence="9" id="KW-1005">Bacterial flagellum biogenesis</keyword>
<dbReference type="InterPro" id="IPR020005">
    <property type="entry name" value="FliI_clade1"/>
</dbReference>
<dbReference type="EC" id="7.1.2.2" evidence="3"/>
<evidence type="ECO:0000256" key="2">
    <source>
        <dbReference type="ARBA" id="ARBA00008936"/>
    </source>
</evidence>
<dbReference type="KEGG" id="pds:CAY62_03555"/>
<dbReference type="InterPro" id="IPR050053">
    <property type="entry name" value="ATPase_alpha/beta_chains"/>
</dbReference>
<keyword evidence="5" id="KW-0813">Transport</keyword>
<organism evidence="18 20">
    <name type="scientific">Photobacterium damselae subsp. damselae</name>
    <name type="common">Listonella damsela</name>
    <dbReference type="NCBI Taxonomy" id="85581"/>
    <lineage>
        <taxon>Bacteria</taxon>
        <taxon>Pseudomonadati</taxon>
        <taxon>Pseudomonadota</taxon>
        <taxon>Gammaproteobacteria</taxon>
        <taxon>Vibrionales</taxon>
        <taxon>Vibrionaceae</taxon>
        <taxon>Photobacterium</taxon>
    </lineage>
</organism>
<dbReference type="PANTHER" id="PTHR15184:SF81">
    <property type="entry name" value="FLAGELLUM-SPECIFIC ATP SYNTHASE"/>
    <property type="match status" value="1"/>
</dbReference>
<dbReference type="GO" id="GO:0005737">
    <property type="term" value="C:cytoplasm"/>
    <property type="evidence" value="ECO:0007669"/>
    <property type="project" value="UniProtKB-SubCell"/>
</dbReference>
<accession>A0A1X9TYY6</accession>
<dbReference type="GO" id="GO:0046933">
    <property type="term" value="F:proton-transporting ATP synthase activity, rotational mechanism"/>
    <property type="evidence" value="ECO:0007669"/>
    <property type="project" value="TreeGrafter"/>
</dbReference>
<dbReference type="RefSeq" id="WP_005300432.1">
    <property type="nucleotide sequence ID" value="NZ_AP026780.1"/>
</dbReference>
<evidence type="ECO:0000313" key="19">
    <source>
        <dbReference type="EMBL" id="NVP00534.1"/>
    </source>
</evidence>
<dbReference type="SUPFAM" id="SSF52540">
    <property type="entry name" value="P-loop containing nucleoside triphosphate hydrolases"/>
    <property type="match status" value="1"/>
</dbReference>
<keyword evidence="18" id="KW-0966">Cell projection</keyword>
<evidence type="ECO:0000256" key="5">
    <source>
        <dbReference type="ARBA" id="ARBA00022448"/>
    </source>
</evidence>
<evidence type="ECO:0000256" key="8">
    <source>
        <dbReference type="ARBA" id="ARBA00022781"/>
    </source>
</evidence>
<comment type="subcellular location">
    <subcellularLocation>
        <location evidence="1">Cytoplasm</location>
    </subcellularLocation>
</comment>
<dbReference type="SMART" id="SM00382">
    <property type="entry name" value="AAA"/>
    <property type="match status" value="1"/>
</dbReference>
<dbReference type="Pfam" id="PF00006">
    <property type="entry name" value="ATP-synt_ab"/>
    <property type="match status" value="1"/>
</dbReference>
<dbReference type="EMBL" id="JABXOR010000628">
    <property type="protein sequence ID" value="NVP00534.1"/>
    <property type="molecule type" value="Genomic_DNA"/>
</dbReference>
<dbReference type="Pfam" id="PF18269">
    <property type="entry name" value="T3SS_ATPase_C"/>
    <property type="match status" value="1"/>
</dbReference>
<keyword evidence="18" id="KW-0969">Cilium</keyword>
<evidence type="ECO:0000256" key="1">
    <source>
        <dbReference type="ARBA" id="ARBA00004496"/>
    </source>
</evidence>
<dbReference type="CDD" id="cd01136">
    <property type="entry name" value="ATPase_flagellum-secretory_path_III"/>
    <property type="match status" value="1"/>
</dbReference>
<dbReference type="GO" id="GO:0071973">
    <property type="term" value="P:bacterial-type flagellum-dependent cell motility"/>
    <property type="evidence" value="ECO:0007669"/>
    <property type="project" value="InterPro"/>
</dbReference>
<keyword evidence="8" id="KW-0375">Hydrogen ion transport</keyword>
<dbReference type="GO" id="GO:0030254">
    <property type="term" value="P:protein secretion by the type III secretion system"/>
    <property type="evidence" value="ECO:0007669"/>
    <property type="project" value="InterPro"/>
</dbReference>
<evidence type="ECO:0000256" key="15">
    <source>
        <dbReference type="ARBA" id="ARBA00023310"/>
    </source>
</evidence>
<dbReference type="NCBIfam" id="TIGR03496">
    <property type="entry name" value="FliI_clade1"/>
    <property type="match status" value="1"/>
</dbReference>
<evidence type="ECO:0000256" key="11">
    <source>
        <dbReference type="ARBA" id="ARBA00022927"/>
    </source>
</evidence>
<evidence type="ECO:0000256" key="16">
    <source>
        <dbReference type="ARBA" id="ARBA00034006"/>
    </source>
</evidence>
<dbReference type="CDD" id="cd18117">
    <property type="entry name" value="ATP-synt_flagellum-secretory_path_III_N"/>
    <property type="match status" value="1"/>
</dbReference>
<dbReference type="EMBL" id="VZUQ01000055">
    <property type="protein sequence ID" value="KAB1181302.1"/>
    <property type="molecule type" value="Genomic_DNA"/>
</dbReference>
<keyword evidence="12" id="KW-1278">Translocase</keyword>
<evidence type="ECO:0000256" key="3">
    <source>
        <dbReference type="ARBA" id="ARBA00012473"/>
    </source>
</evidence>
<evidence type="ECO:0000256" key="6">
    <source>
        <dbReference type="ARBA" id="ARBA00022490"/>
    </source>
</evidence>
<proteinExistence type="inferred from homology"/>
<evidence type="ECO:0000256" key="10">
    <source>
        <dbReference type="ARBA" id="ARBA00022840"/>
    </source>
</evidence>
<evidence type="ECO:0000256" key="7">
    <source>
        <dbReference type="ARBA" id="ARBA00022741"/>
    </source>
</evidence>
<keyword evidence="14" id="KW-1006">Bacterial flagellum protein export</keyword>
<keyword evidence="11" id="KW-0653">Protein transport</keyword>
<comment type="similarity">
    <text evidence="2">Belongs to the ATPase alpha/beta chains family.</text>
</comment>
<dbReference type="GO" id="GO:0044780">
    <property type="term" value="P:bacterial-type flagellum assembly"/>
    <property type="evidence" value="ECO:0007669"/>
    <property type="project" value="InterPro"/>
</dbReference>
<evidence type="ECO:0000256" key="13">
    <source>
        <dbReference type="ARBA" id="ARBA00023065"/>
    </source>
</evidence>
<keyword evidence="15" id="KW-0066">ATP synthesis</keyword>
<sequence>MTLAQELAKFTTQGLACRPVASGRLTRVVGLTLEAVGCRAPVGSLCKVETVNGELEAEVIGFSGDTLFLMPSEQLTGVMPSAKVTPILQESGLPVGPELLGRVIDGVGNPLDGLGDIYTQHRASFSAPAINPLKRKPIKEPLDVGLKAINGCLTVGKGQRIGLFAGSGVGKSVTLGMMTRGTTAQVVVVGLIGERGREVKEFIDEILGEEGRQRSVVVAAPADASPLMRLKGCQTALTIAEYFRDQGQDVLLLMDSLTRFAQAQREIALSVGEPPATKGYPPSVFAKLPALVERAGNGDENQGSITAFFTVLSEGDDLQDPIADASRAILDGHIVLSREMADAGHYPAIDVERSVSRVMPAIVTEEHMIMAKAVRQILSICRKNQDLVAIGAYKPGTDPNIDQAFSLKPRLDGFLQQGMKESVPYEMCVNMLRSTLS</sequence>
<dbReference type="InterPro" id="IPR040627">
    <property type="entry name" value="T3SS_ATPase_C"/>
</dbReference>
<dbReference type="PANTHER" id="PTHR15184">
    <property type="entry name" value="ATP SYNTHASE"/>
    <property type="match status" value="1"/>
</dbReference>
<name>A0A1X9TYY6_PHODD</name>
<evidence type="ECO:0000259" key="17">
    <source>
        <dbReference type="SMART" id="SM00382"/>
    </source>
</evidence>
<keyword evidence="6" id="KW-0963">Cytoplasm</keyword>
<reference evidence="18 20" key="1">
    <citation type="submission" date="2019-09" db="EMBL/GenBank/DDBJ databases">
        <title>Photobacterium damselae subsp. damselae CDC-2227-81, a human clinical isolate.</title>
        <authorList>
            <person name="Osorio C.R."/>
        </authorList>
    </citation>
    <scope>NUCLEOTIDE SEQUENCE [LARGE SCALE GENOMIC DNA]</scope>
    <source>
        <strain evidence="18 20">CDC-2227-81</strain>
    </source>
</reference>
<reference evidence="19 21" key="2">
    <citation type="submission" date="2020-06" db="EMBL/GenBank/DDBJ databases">
        <title>Photobacterium damselae subsp. damselae comparative genomics.</title>
        <authorList>
            <person name="Osorio C.R."/>
        </authorList>
    </citation>
    <scope>NUCLEOTIDE SEQUENCE [LARGE SCALE GENOMIC DNA]</scope>
    <source>
        <strain evidence="19 21">TW250/03</strain>
    </source>
</reference>
<evidence type="ECO:0000313" key="18">
    <source>
        <dbReference type="EMBL" id="KAB1181302.1"/>
    </source>
</evidence>
<evidence type="ECO:0000313" key="20">
    <source>
        <dbReference type="Proteomes" id="UP000480943"/>
    </source>
</evidence>
<dbReference type="GO" id="GO:0008564">
    <property type="term" value="F:protein-exporting ATPase activity"/>
    <property type="evidence" value="ECO:0007669"/>
    <property type="project" value="UniProtKB-EC"/>
</dbReference>
<dbReference type="InterPro" id="IPR000194">
    <property type="entry name" value="ATPase_F1/V1/A1_a/bsu_nucl-bd"/>
</dbReference>
<dbReference type="Proteomes" id="UP000533429">
    <property type="component" value="Unassembled WGS sequence"/>
</dbReference>
<evidence type="ECO:0000256" key="4">
    <source>
        <dbReference type="ARBA" id="ARBA00020580"/>
    </source>
</evidence>